<sequence length="373" mass="39852">MAYTARLRTAIGGVRATLATLGIDVQDPRFRTHGEHAPDPDAPLVLVACSGGRDSMALAATARIVCASLGVRCGAVIIDHAMQDGSADVARDAADRCRALGIDPVVVDRIDVPADRRGAEAAARDARYAAIARIAGRLAAACVLLAHTRDDQAETVLIGLLRSGGTDALAGMPAVFARDGVRYARPLLERTTRDDTTGICRDLDVAWWDDPTNGDAADPDAADDDAWRALPLRSRIRQRLIPYLRDFTGGDIAAHLADASRSLRADKAYLDEMADAALERARVDAAGDVLRLSAKRLAAEHPAIRRRVIAHALGAAGIEASARQIEAVERLAADWHGQGAVSFSSGYSAFRQKHVIRVCQDGAHANRRRSRSD</sequence>
<reference evidence="10 11" key="1">
    <citation type="submission" date="2018-09" db="EMBL/GenBank/DDBJ databases">
        <title>Characterization of the phylogenetic diversity of five novel species belonging to the genus Bifidobacterium.</title>
        <authorList>
            <person name="Lugli G.A."/>
            <person name="Duranti S."/>
            <person name="Milani C."/>
        </authorList>
    </citation>
    <scope>NUCLEOTIDE SEQUENCE [LARGE SCALE GENOMIC DNA]</scope>
    <source>
        <strain evidence="10 11">2033B</strain>
    </source>
</reference>
<dbReference type="NCBIfam" id="TIGR02432">
    <property type="entry name" value="lysidine_TilS_N"/>
    <property type="match status" value="1"/>
</dbReference>
<dbReference type="EC" id="6.3.4.19" evidence="7"/>
<evidence type="ECO:0000313" key="10">
    <source>
        <dbReference type="EMBL" id="RSX58769.1"/>
    </source>
</evidence>
<protein>
    <recommendedName>
        <fullName evidence="7">tRNA(Ile)-lysidine synthase</fullName>
        <ecNumber evidence="7">6.3.4.19</ecNumber>
    </recommendedName>
    <alternativeName>
        <fullName evidence="7">tRNA(Ile)-2-lysyl-cytidine synthase</fullName>
    </alternativeName>
    <alternativeName>
        <fullName evidence="7">tRNA(Ile)-lysidine synthetase</fullName>
    </alternativeName>
</protein>
<proteinExistence type="inferred from homology"/>
<dbReference type="AlphaFoldDB" id="A0A430FWW4"/>
<dbReference type="GO" id="GO:0005524">
    <property type="term" value="F:ATP binding"/>
    <property type="evidence" value="ECO:0007669"/>
    <property type="project" value="UniProtKB-UniRule"/>
</dbReference>
<evidence type="ECO:0000256" key="2">
    <source>
        <dbReference type="ARBA" id="ARBA00022598"/>
    </source>
</evidence>
<comment type="caution">
    <text evidence="10">The sequence shown here is derived from an EMBL/GenBank/DDBJ whole genome shotgun (WGS) entry which is preliminary data.</text>
</comment>
<dbReference type="PANTHER" id="PTHR43033">
    <property type="entry name" value="TRNA(ILE)-LYSIDINE SYNTHASE-RELATED"/>
    <property type="match status" value="1"/>
</dbReference>
<keyword evidence="4 7" id="KW-0547">Nucleotide-binding</keyword>
<accession>A0A430FWW4</accession>
<dbReference type="HAMAP" id="MF_01161">
    <property type="entry name" value="tRNA_Ile_lys_synt"/>
    <property type="match status" value="1"/>
</dbReference>
<dbReference type="PANTHER" id="PTHR43033:SF1">
    <property type="entry name" value="TRNA(ILE)-LYSIDINE SYNTHASE-RELATED"/>
    <property type="match status" value="1"/>
</dbReference>
<dbReference type="GO" id="GO:0006400">
    <property type="term" value="P:tRNA modification"/>
    <property type="evidence" value="ECO:0007669"/>
    <property type="project" value="UniProtKB-UniRule"/>
</dbReference>
<evidence type="ECO:0000256" key="7">
    <source>
        <dbReference type="HAMAP-Rule" id="MF_01161"/>
    </source>
</evidence>
<name>A0A430FWW4_9BIFI</name>
<keyword evidence="3 7" id="KW-0819">tRNA processing</keyword>
<keyword evidence="11" id="KW-1185">Reference proteome</keyword>
<dbReference type="OrthoDB" id="5244702at2"/>
<keyword evidence="5 7" id="KW-0067">ATP-binding</keyword>
<evidence type="ECO:0000256" key="3">
    <source>
        <dbReference type="ARBA" id="ARBA00022694"/>
    </source>
</evidence>
<organism evidence="10 11">
    <name type="scientific">Bifidobacterium samirii</name>
    <dbReference type="NCBI Taxonomy" id="2306974"/>
    <lineage>
        <taxon>Bacteria</taxon>
        <taxon>Bacillati</taxon>
        <taxon>Actinomycetota</taxon>
        <taxon>Actinomycetes</taxon>
        <taxon>Bifidobacteriales</taxon>
        <taxon>Bifidobacteriaceae</taxon>
        <taxon>Bifidobacterium</taxon>
    </lineage>
</organism>
<dbReference type="InterPro" id="IPR011063">
    <property type="entry name" value="TilS/TtcA_N"/>
</dbReference>
<keyword evidence="1 7" id="KW-0963">Cytoplasm</keyword>
<evidence type="ECO:0000259" key="8">
    <source>
        <dbReference type="Pfam" id="PF01171"/>
    </source>
</evidence>
<evidence type="ECO:0000259" key="9">
    <source>
        <dbReference type="Pfam" id="PF09179"/>
    </source>
</evidence>
<dbReference type="GO" id="GO:0005737">
    <property type="term" value="C:cytoplasm"/>
    <property type="evidence" value="ECO:0007669"/>
    <property type="project" value="UniProtKB-SubCell"/>
</dbReference>
<dbReference type="InterPro" id="IPR012795">
    <property type="entry name" value="tRNA_Ile_lys_synt_N"/>
</dbReference>
<dbReference type="EMBL" id="QXGK01000001">
    <property type="protein sequence ID" value="RSX58769.1"/>
    <property type="molecule type" value="Genomic_DNA"/>
</dbReference>
<feature type="binding site" evidence="7">
    <location>
        <begin position="50"/>
        <end position="55"/>
    </location>
    <ligand>
        <name>ATP</name>
        <dbReference type="ChEBI" id="CHEBI:30616"/>
    </ligand>
</feature>
<evidence type="ECO:0000256" key="5">
    <source>
        <dbReference type="ARBA" id="ARBA00022840"/>
    </source>
</evidence>
<feature type="domain" description="tRNA(Ile)-lysidine synthase substrate-binding" evidence="9">
    <location>
        <begin position="292"/>
        <end position="344"/>
    </location>
</feature>
<dbReference type="Gene3D" id="1.20.59.20">
    <property type="match status" value="1"/>
</dbReference>
<comment type="catalytic activity">
    <reaction evidence="6 7">
        <text>cytidine(34) in tRNA(Ile2) + L-lysine + ATP = lysidine(34) in tRNA(Ile2) + AMP + diphosphate + H(+)</text>
        <dbReference type="Rhea" id="RHEA:43744"/>
        <dbReference type="Rhea" id="RHEA-COMP:10625"/>
        <dbReference type="Rhea" id="RHEA-COMP:10670"/>
        <dbReference type="ChEBI" id="CHEBI:15378"/>
        <dbReference type="ChEBI" id="CHEBI:30616"/>
        <dbReference type="ChEBI" id="CHEBI:32551"/>
        <dbReference type="ChEBI" id="CHEBI:33019"/>
        <dbReference type="ChEBI" id="CHEBI:82748"/>
        <dbReference type="ChEBI" id="CHEBI:83665"/>
        <dbReference type="ChEBI" id="CHEBI:456215"/>
        <dbReference type="EC" id="6.3.4.19"/>
    </reaction>
</comment>
<dbReference type="InterPro" id="IPR015262">
    <property type="entry name" value="tRNA_Ile_lys_synt_subst-bd"/>
</dbReference>
<dbReference type="RefSeq" id="WP_125967345.1">
    <property type="nucleotide sequence ID" value="NZ_QXGK01000001.1"/>
</dbReference>
<dbReference type="SUPFAM" id="SSF52402">
    <property type="entry name" value="Adenine nucleotide alpha hydrolases-like"/>
    <property type="match status" value="1"/>
</dbReference>
<dbReference type="Pfam" id="PF09179">
    <property type="entry name" value="TilS"/>
    <property type="match status" value="1"/>
</dbReference>
<dbReference type="InterPro" id="IPR012094">
    <property type="entry name" value="tRNA_Ile_lys_synt"/>
</dbReference>
<comment type="function">
    <text evidence="7">Ligates lysine onto the cytidine present at position 34 of the AUA codon-specific tRNA(Ile) that contains the anticodon CAU, in an ATP-dependent manner. Cytidine is converted to lysidine, thus changing the amino acid specificity of the tRNA from methionine to isoleucine.</text>
</comment>
<gene>
    <name evidence="7" type="primary">tilS</name>
    <name evidence="10" type="ORF">D2E24_0065</name>
</gene>
<dbReference type="InterPro" id="IPR014729">
    <property type="entry name" value="Rossmann-like_a/b/a_fold"/>
</dbReference>
<comment type="domain">
    <text evidence="7">The N-terminal region contains the highly conserved SGGXDS motif, predicted to be a P-loop motif involved in ATP binding.</text>
</comment>
<comment type="similarity">
    <text evidence="7">Belongs to the tRNA(Ile)-lysidine synthase family.</text>
</comment>
<dbReference type="CDD" id="cd01992">
    <property type="entry name" value="TilS_N"/>
    <property type="match status" value="1"/>
</dbReference>
<dbReference type="Gene3D" id="3.40.50.620">
    <property type="entry name" value="HUPs"/>
    <property type="match status" value="1"/>
</dbReference>
<keyword evidence="2 7" id="KW-0436">Ligase</keyword>
<evidence type="ECO:0000256" key="4">
    <source>
        <dbReference type="ARBA" id="ARBA00022741"/>
    </source>
</evidence>
<dbReference type="SUPFAM" id="SSF82829">
    <property type="entry name" value="MesJ substrate recognition domain-like"/>
    <property type="match status" value="1"/>
</dbReference>
<evidence type="ECO:0000256" key="6">
    <source>
        <dbReference type="ARBA" id="ARBA00048539"/>
    </source>
</evidence>
<evidence type="ECO:0000313" key="11">
    <source>
        <dbReference type="Proteomes" id="UP000287470"/>
    </source>
</evidence>
<comment type="subcellular location">
    <subcellularLocation>
        <location evidence="7">Cytoplasm</location>
    </subcellularLocation>
</comment>
<dbReference type="GO" id="GO:0032267">
    <property type="term" value="F:tRNA(Ile)-lysidine synthase activity"/>
    <property type="evidence" value="ECO:0007669"/>
    <property type="project" value="UniProtKB-EC"/>
</dbReference>
<evidence type="ECO:0000256" key="1">
    <source>
        <dbReference type="ARBA" id="ARBA00022490"/>
    </source>
</evidence>
<dbReference type="Proteomes" id="UP000287470">
    <property type="component" value="Unassembled WGS sequence"/>
</dbReference>
<feature type="domain" description="tRNA(Ile)-lysidine/2-thiocytidine synthase N-terminal" evidence="8">
    <location>
        <begin position="45"/>
        <end position="215"/>
    </location>
</feature>
<dbReference type="Pfam" id="PF01171">
    <property type="entry name" value="ATP_bind_3"/>
    <property type="match status" value="1"/>
</dbReference>